<dbReference type="Proteomes" id="UP000215694">
    <property type="component" value="Unassembled WGS sequence"/>
</dbReference>
<accession>A0A371JAF2</accession>
<protein>
    <submittedName>
        <fullName evidence="1">Uncharacterized protein</fullName>
    </submittedName>
</protein>
<dbReference type="EMBL" id="NOJY02000001">
    <property type="protein sequence ID" value="RDY29749.1"/>
    <property type="molecule type" value="Genomic_DNA"/>
</dbReference>
<evidence type="ECO:0000313" key="1">
    <source>
        <dbReference type="EMBL" id="RDY29749.1"/>
    </source>
</evidence>
<organism evidence="1 2">
    <name type="scientific">Romboutsia weinsteinii</name>
    <dbReference type="NCBI Taxonomy" id="2020949"/>
    <lineage>
        <taxon>Bacteria</taxon>
        <taxon>Bacillati</taxon>
        <taxon>Bacillota</taxon>
        <taxon>Clostridia</taxon>
        <taxon>Peptostreptococcales</taxon>
        <taxon>Peptostreptococcaceae</taxon>
        <taxon>Romboutsia</taxon>
    </lineage>
</organism>
<dbReference type="RefSeq" id="WP_094368498.1">
    <property type="nucleotide sequence ID" value="NZ_NOJY02000001.1"/>
</dbReference>
<evidence type="ECO:0000313" key="2">
    <source>
        <dbReference type="Proteomes" id="UP000215694"/>
    </source>
</evidence>
<keyword evidence="2" id="KW-1185">Reference proteome</keyword>
<reference evidence="1 2" key="1">
    <citation type="journal article" date="2017" name="Genome Announc.">
        <title>Draft Genome Sequence of Romboutsia weinsteinii sp. nov. Strain CCRI-19649(T) Isolated from Surface Water.</title>
        <authorList>
            <person name="Maheux A.F."/>
            <person name="Boudreau D.K."/>
            <person name="Berube E."/>
            <person name="Boissinot M."/>
            <person name="Cantin P."/>
            <person name="Raymond F."/>
            <person name="Corbeil J."/>
            <person name="Omar R.F."/>
            <person name="Bergeron M.G."/>
        </authorList>
    </citation>
    <scope>NUCLEOTIDE SEQUENCE [LARGE SCALE GENOMIC DNA]</scope>
    <source>
        <strain evidence="1 2">CCRI-19649</strain>
    </source>
</reference>
<comment type="caution">
    <text evidence="1">The sequence shown here is derived from an EMBL/GenBank/DDBJ whole genome shotgun (WGS) entry which is preliminary data.</text>
</comment>
<name>A0A371JAF2_9FIRM</name>
<gene>
    <name evidence="1" type="ORF">CHL78_000845</name>
</gene>
<dbReference type="AlphaFoldDB" id="A0A371JAF2"/>
<proteinExistence type="predicted"/>
<sequence>MENTIRKIREDIVNSWEVNINDICEDYDDVIDLIGEYHMEISELYKNYDRYVCCVVNQEYEVMDEELLMNIHKEYSSKVNKKYNVDVDIDSIAIETYFIAIFDDAMYQFINKDNQISIEQIMNEIDFWTKELDDYMIEY</sequence>